<accession>A0A0P1FWG9</accession>
<sequence length="91" mass="10034">MKYRNACCATSKPRACWRCRGTQTAIGHSDCLTDQGTGPCEAGIKKMQKKLDHIDRLQSDLSKRRATILLLIKDMQAGLADAKAPTPEMVD</sequence>
<proteinExistence type="predicted"/>
<dbReference type="Proteomes" id="UP000051086">
    <property type="component" value="Unassembled WGS sequence"/>
</dbReference>
<evidence type="ECO:0000313" key="1">
    <source>
        <dbReference type="EMBL" id="CUH69888.1"/>
    </source>
</evidence>
<evidence type="ECO:0000313" key="4">
    <source>
        <dbReference type="Proteomes" id="UP000051887"/>
    </source>
</evidence>
<dbReference type="AlphaFoldDB" id="A0A0P1FWG9"/>
<gene>
    <name evidence="1" type="ORF">TL5118_03858</name>
    <name evidence="2" type="ORF">TL5120_03082</name>
</gene>
<name>A0A0P1FWG9_9RHOB</name>
<keyword evidence="3" id="KW-1185">Reference proteome</keyword>
<evidence type="ECO:0000313" key="2">
    <source>
        <dbReference type="EMBL" id="CUH73275.1"/>
    </source>
</evidence>
<dbReference type="EMBL" id="CYSC01000038">
    <property type="protein sequence ID" value="CUH73275.1"/>
    <property type="molecule type" value="Genomic_DNA"/>
</dbReference>
<dbReference type="EMBL" id="CYSB01000041">
    <property type="protein sequence ID" value="CUH69888.1"/>
    <property type="molecule type" value="Genomic_DNA"/>
</dbReference>
<protein>
    <submittedName>
        <fullName evidence="2">Uncharacterized protein</fullName>
    </submittedName>
</protein>
<reference evidence="2 4" key="1">
    <citation type="submission" date="2015-09" db="EMBL/GenBank/DDBJ databases">
        <authorList>
            <consortium name="Swine Surveillance"/>
        </authorList>
    </citation>
    <scope>NUCLEOTIDE SEQUENCE [LARGE SCALE GENOMIC DNA]</scope>
    <source>
        <strain evidence="2 4">5120</strain>
    </source>
</reference>
<organism evidence="2 4">
    <name type="scientific">Thalassovita autumnalis</name>
    <dbReference type="NCBI Taxonomy" id="2072972"/>
    <lineage>
        <taxon>Bacteria</taxon>
        <taxon>Pseudomonadati</taxon>
        <taxon>Pseudomonadota</taxon>
        <taxon>Alphaproteobacteria</taxon>
        <taxon>Rhodobacterales</taxon>
        <taxon>Roseobacteraceae</taxon>
        <taxon>Thalassovita</taxon>
    </lineage>
</organism>
<reference evidence="1 3" key="2">
    <citation type="submission" date="2015-09" db="EMBL/GenBank/DDBJ databases">
        <authorList>
            <person name="Rodrigo-Torres L."/>
            <person name="Arahal D.R."/>
        </authorList>
    </citation>
    <scope>NUCLEOTIDE SEQUENCE [LARGE SCALE GENOMIC DNA]</scope>
    <source>
        <strain evidence="1 3">CECT 5118</strain>
    </source>
</reference>
<evidence type="ECO:0000313" key="3">
    <source>
        <dbReference type="Proteomes" id="UP000051086"/>
    </source>
</evidence>
<dbReference type="Proteomes" id="UP000051887">
    <property type="component" value="Unassembled WGS sequence"/>
</dbReference>